<dbReference type="SUPFAM" id="SSF53098">
    <property type="entry name" value="Ribonuclease H-like"/>
    <property type="match status" value="1"/>
</dbReference>
<proteinExistence type="predicted"/>
<dbReference type="Gene3D" id="3.30.250.20">
    <property type="entry name" value="L1 transposable element, C-terminal domain"/>
    <property type="match status" value="1"/>
</dbReference>
<sequence>MAKTVLQEKQAILKLPQNSLILDVRTRWNSLHLMLERFLEQYPAIQAASLDQRLRKPMERDRLARFTDEDLRRAEDFIRLMRRYQSDEIRSFLEEATALDPRFKQKMDDNAAIWDRIKGKFLVKNLTDSEKSTDLDSNASLQNPQNDPIGGADQVEKELHMYKAMPRIVTSDDAAAWWWNMKTTYPCLSDMAFSYLCVQASSTPSERVFSTAATGLEKGPSGSQEDEIELVSPESCARGRAAKSFSKDVSPLVSKAVKRSEGSDVVVHLSGVKIFYGSQTGTAKGFAKELSEEVKALGIPAEVIDIKDYDPDDRLSDECTNMSVCVFLVATYTDGTPTVNAEWFCKWLEEASTDFRYGKTYLKGLRYAVFGLGNSVYVGHYNTGTPANRNGASPVRTEATDMTAEKIKADVLSSLRGDLANMLREEVKNALAKEFRLLKSELQAVRSEITTNTIAIRAEMDQMKGDIKDVGEGLSTWSDEVNSLQTVATNLKSQVKELQEKCEDMEGRMRRGNIRIVGVDEQPDSSTPEAISKLLKEALHLDRDIKIDRSHRSLMKWKPGDRPRVIIAKLHNDGDAAEVLRRAQDRAPLNYNGKRISSFPDYTNNVAKARAAFTDVRKMLRGRQGVRYGLLFPARMRISVGDEEKEFLDPAKALEYVLKKVIPETE</sequence>
<evidence type="ECO:0000256" key="1">
    <source>
        <dbReference type="SAM" id="Coils"/>
    </source>
</evidence>
<evidence type="ECO:0000259" key="3">
    <source>
        <dbReference type="PROSITE" id="PS50902"/>
    </source>
</evidence>
<dbReference type="GO" id="GO:0051539">
    <property type="term" value="F:4 iron, 4 sulfur cluster binding"/>
    <property type="evidence" value="ECO:0007669"/>
    <property type="project" value="InterPro"/>
</dbReference>
<feature type="compositionally biased region" description="Polar residues" evidence="2">
    <location>
        <begin position="135"/>
        <end position="146"/>
    </location>
</feature>
<dbReference type="GO" id="GO:0010181">
    <property type="term" value="F:FMN binding"/>
    <property type="evidence" value="ECO:0007669"/>
    <property type="project" value="InterPro"/>
</dbReference>
<comment type="caution">
    <text evidence="4">The sequence shown here is derived from an EMBL/GenBank/DDBJ whole genome shotgun (WGS) entry which is preliminary data.</text>
</comment>
<name>A0AAD6B138_9TELE</name>
<dbReference type="InterPro" id="IPR001094">
    <property type="entry name" value="Flavdoxin-like"/>
</dbReference>
<dbReference type="SUPFAM" id="SSF52218">
    <property type="entry name" value="Flavoproteins"/>
    <property type="match status" value="1"/>
</dbReference>
<accession>A0AAD6B138</accession>
<dbReference type="InterPro" id="IPR029039">
    <property type="entry name" value="Flavoprotein-like_sf"/>
</dbReference>
<dbReference type="Proteomes" id="UP001219934">
    <property type="component" value="Unassembled WGS sequence"/>
</dbReference>
<dbReference type="GO" id="GO:0031591">
    <property type="term" value="P:wybutosine biosynthetic process"/>
    <property type="evidence" value="ECO:0007669"/>
    <property type="project" value="TreeGrafter"/>
</dbReference>
<dbReference type="InterPro" id="IPR034556">
    <property type="entry name" value="tRNA_wybutosine-synthase"/>
</dbReference>
<protein>
    <recommendedName>
        <fullName evidence="3">Flavodoxin-like domain-containing protein</fullName>
    </recommendedName>
</protein>
<dbReference type="GO" id="GO:0046983">
    <property type="term" value="F:protein dimerization activity"/>
    <property type="evidence" value="ECO:0007669"/>
    <property type="project" value="InterPro"/>
</dbReference>
<dbReference type="InterPro" id="IPR012337">
    <property type="entry name" value="RNaseH-like_sf"/>
</dbReference>
<dbReference type="InterPro" id="IPR008906">
    <property type="entry name" value="HATC_C_dom"/>
</dbReference>
<dbReference type="InterPro" id="IPR042566">
    <property type="entry name" value="L1_C"/>
</dbReference>
<keyword evidence="5" id="KW-1185">Reference proteome</keyword>
<feature type="domain" description="Flavodoxin-like" evidence="3">
    <location>
        <begin position="272"/>
        <end position="438"/>
    </location>
</feature>
<dbReference type="PROSITE" id="PS50902">
    <property type="entry name" value="FLAVODOXIN_LIKE"/>
    <property type="match status" value="1"/>
</dbReference>
<dbReference type="PANTHER" id="PTHR13930:SF0">
    <property type="entry name" value="S-ADENOSYL-L-METHIONINE-DEPENDENT TRNA 4-DEMETHYLWYOSINE SYNTHASE TYW1-RELATED"/>
    <property type="match status" value="1"/>
</dbReference>
<dbReference type="AlphaFoldDB" id="A0AAD6B138"/>
<dbReference type="PANTHER" id="PTHR13930">
    <property type="entry name" value="S-ADENOSYL-L-METHIONINE-DEPENDENT TRNA 4-DEMETHYLWYOSINE SYNTHASE"/>
    <property type="match status" value="1"/>
</dbReference>
<dbReference type="PRINTS" id="PR00369">
    <property type="entry name" value="FLAVODOXIN"/>
</dbReference>
<dbReference type="EMBL" id="JAPTMU010000011">
    <property type="protein sequence ID" value="KAJ4935860.1"/>
    <property type="molecule type" value="Genomic_DNA"/>
</dbReference>
<evidence type="ECO:0000313" key="4">
    <source>
        <dbReference type="EMBL" id="KAJ4935860.1"/>
    </source>
</evidence>
<dbReference type="InterPro" id="IPR008254">
    <property type="entry name" value="Flavodoxin/NO_synth"/>
</dbReference>
<evidence type="ECO:0000256" key="2">
    <source>
        <dbReference type="SAM" id="MobiDB-lite"/>
    </source>
</evidence>
<dbReference type="Gene3D" id="3.40.50.360">
    <property type="match status" value="1"/>
</dbReference>
<feature type="region of interest" description="Disordered" evidence="2">
    <location>
        <begin position="131"/>
        <end position="151"/>
    </location>
</feature>
<feature type="coiled-coil region" evidence="1">
    <location>
        <begin position="481"/>
        <end position="515"/>
    </location>
</feature>
<evidence type="ECO:0000313" key="5">
    <source>
        <dbReference type="Proteomes" id="UP001219934"/>
    </source>
</evidence>
<dbReference type="Pfam" id="PF05699">
    <property type="entry name" value="Dimer_Tnp_hAT"/>
    <property type="match status" value="1"/>
</dbReference>
<keyword evidence="1" id="KW-0175">Coiled coil</keyword>
<gene>
    <name evidence="4" type="ORF">JOQ06_017387</name>
</gene>
<organism evidence="4 5">
    <name type="scientific">Pogonophryne albipinna</name>
    <dbReference type="NCBI Taxonomy" id="1090488"/>
    <lineage>
        <taxon>Eukaryota</taxon>
        <taxon>Metazoa</taxon>
        <taxon>Chordata</taxon>
        <taxon>Craniata</taxon>
        <taxon>Vertebrata</taxon>
        <taxon>Euteleostomi</taxon>
        <taxon>Actinopterygii</taxon>
        <taxon>Neopterygii</taxon>
        <taxon>Teleostei</taxon>
        <taxon>Neoteleostei</taxon>
        <taxon>Acanthomorphata</taxon>
        <taxon>Eupercaria</taxon>
        <taxon>Perciformes</taxon>
        <taxon>Notothenioidei</taxon>
        <taxon>Pogonophryne</taxon>
    </lineage>
</organism>
<dbReference type="Pfam" id="PF00258">
    <property type="entry name" value="Flavodoxin_1"/>
    <property type="match status" value="1"/>
</dbReference>
<reference evidence="4" key="1">
    <citation type="submission" date="2022-11" db="EMBL/GenBank/DDBJ databases">
        <title>Chromosome-level genome of Pogonophryne albipinna.</title>
        <authorList>
            <person name="Jo E."/>
        </authorList>
    </citation>
    <scope>NUCLEOTIDE SEQUENCE</scope>
    <source>
        <strain evidence="4">SGF0006</strain>
        <tissue evidence="4">Muscle</tissue>
    </source>
</reference>